<dbReference type="InterPro" id="IPR051801">
    <property type="entry name" value="GH28_Enzymes"/>
</dbReference>
<evidence type="ECO:0008006" key="7">
    <source>
        <dbReference type="Google" id="ProtNLM"/>
    </source>
</evidence>
<dbReference type="InterPro" id="IPR012334">
    <property type="entry name" value="Pectin_lyas_fold"/>
</dbReference>
<dbReference type="Pfam" id="PF00295">
    <property type="entry name" value="Glyco_hydro_28"/>
    <property type="match status" value="1"/>
</dbReference>
<keyword evidence="2 4" id="KW-0378">Hydrolase</keyword>
<dbReference type="GO" id="GO:0004650">
    <property type="term" value="F:polygalacturonase activity"/>
    <property type="evidence" value="ECO:0007669"/>
    <property type="project" value="InterPro"/>
</dbReference>
<keyword evidence="6" id="KW-1185">Reference proteome</keyword>
<dbReference type="EMBL" id="CM035421">
    <property type="protein sequence ID" value="KAH7387055.1"/>
    <property type="molecule type" value="Genomic_DNA"/>
</dbReference>
<dbReference type="PANTHER" id="PTHR31339">
    <property type="entry name" value="PECTIN LYASE-RELATED"/>
    <property type="match status" value="1"/>
</dbReference>
<dbReference type="SMART" id="SM00710">
    <property type="entry name" value="PbH1"/>
    <property type="match status" value="4"/>
</dbReference>
<proteinExistence type="inferred from homology"/>
<sequence>MLLFCVIRMSLAPSPMKKIQATFGAASVSIYWILIFCGCQCTFASHISDILISRWAFRKDTSPDVCNCDLGRFARPHSVAITEFGAVGDGVTVNTHAFNNAIFYLNSFADKGGAQLHVPAGRWLTGSFRLISHFTLFLHKDAVILGSQDPDLWPVIDPLPSYGRGRERPGGRHMSLIYGSNLTDVIITGDNGTIDGQGARWWDLHHSKSLNYTRGPLLEIVESEGIVISNLTFKNSPFWNIHPVYCKDVLIRNVTILAPRESPNTDGIDPDSCTNVCIEDCYISNGDDLISIKSGWDEYGIAYGRPSSNIVIHRIAGDTRSSAGIALGSEMSGGISNVYVNGLVVSHASAGIRLKTSRGRGGYMKDIYISNVNVSNTKWAIEFTSQYGEHPDENYDPNALPDVKRIVIKDVVGWNVTRAGSFKGIGELPFREILLANVVLNVTASHDIWNCSYVEGYSEYVDPEPCVELQMQQKSIEPSFCSGEAVADCTDI</sequence>
<dbReference type="Gene3D" id="2.160.20.10">
    <property type="entry name" value="Single-stranded right-handed beta-helix, Pectin lyase-like"/>
    <property type="match status" value="1"/>
</dbReference>
<dbReference type="GO" id="GO:0005975">
    <property type="term" value="P:carbohydrate metabolic process"/>
    <property type="evidence" value="ECO:0007669"/>
    <property type="project" value="InterPro"/>
</dbReference>
<evidence type="ECO:0000313" key="5">
    <source>
        <dbReference type="EMBL" id="KAH7387055.1"/>
    </source>
</evidence>
<keyword evidence="3 4" id="KW-0326">Glycosidase</keyword>
<comment type="caution">
    <text evidence="5">The sequence shown here is derived from an EMBL/GenBank/DDBJ whole genome shotgun (WGS) entry which is preliminary data.</text>
</comment>
<evidence type="ECO:0000256" key="2">
    <source>
        <dbReference type="ARBA" id="ARBA00022801"/>
    </source>
</evidence>
<dbReference type="InterPro" id="IPR000743">
    <property type="entry name" value="Glyco_hydro_28"/>
</dbReference>
<dbReference type="OMA" id="NWFRSET"/>
<dbReference type="OrthoDB" id="187139at2759"/>
<evidence type="ECO:0000256" key="3">
    <source>
        <dbReference type="ARBA" id="ARBA00023295"/>
    </source>
</evidence>
<comment type="similarity">
    <text evidence="1 4">Belongs to the glycosyl hydrolase 28 family.</text>
</comment>
<dbReference type="InterPro" id="IPR006626">
    <property type="entry name" value="PbH1"/>
</dbReference>
<gene>
    <name evidence="5" type="ORF">KP509_16G002800</name>
</gene>
<evidence type="ECO:0000256" key="4">
    <source>
        <dbReference type="RuleBase" id="RU361169"/>
    </source>
</evidence>
<dbReference type="InterPro" id="IPR011050">
    <property type="entry name" value="Pectin_lyase_fold/virulence"/>
</dbReference>
<accession>A0A8T2T0D8</accession>
<evidence type="ECO:0000313" key="6">
    <source>
        <dbReference type="Proteomes" id="UP000825935"/>
    </source>
</evidence>
<dbReference type="AlphaFoldDB" id="A0A8T2T0D8"/>
<evidence type="ECO:0000256" key="1">
    <source>
        <dbReference type="ARBA" id="ARBA00008834"/>
    </source>
</evidence>
<dbReference type="Proteomes" id="UP000825935">
    <property type="component" value="Chromosome 16"/>
</dbReference>
<dbReference type="PANTHER" id="PTHR31339:SF9">
    <property type="entry name" value="PLASMIN AND FIBRONECTIN-BINDING PROTEIN A"/>
    <property type="match status" value="1"/>
</dbReference>
<protein>
    <recommendedName>
        <fullName evidence="7">Polygalacturonase</fullName>
    </recommendedName>
</protein>
<name>A0A8T2T0D8_CERRI</name>
<dbReference type="SUPFAM" id="SSF51126">
    <property type="entry name" value="Pectin lyase-like"/>
    <property type="match status" value="1"/>
</dbReference>
<reference evidence="5" key="1">
    <citation type="submission" date="2021-08" db="EMBL/GenBank/DDBJ databases">
        <title>WGS assembly of Ceratopteris richardii.</title>
        <authorList>
            <person name="Marchant D.B."/>
            <person name="Chen G."/>
            <person name="Jenkins J."/>
            <person name="Shu S."/>
            <person name="Leebens-Mack J."/>
            <person name="Grimwood J."/>
            <person name="Schmutz J."/>
            <person name="Soltis P."/>
            <person name="Soltis D."/>
            <person name="Chen Z.-H."/>
        </authorList>
    </citation>
    <scope>NUCLEOTIDE SEQUENCE</scope>
    <source>
        <strain evidence="5">Whitten #5841</strain>
        <tissue evidence="5">Leaf</tissue>
    </source>
</reference>
<organism evidence="5 6">
    <name type="scientific">Ceratopteris richardii</name>
    <name type="common">Triangle waterfern</name>
    <dbReference type="NCBI Taxonomy" id="49495"/>
    <lineage>
        <taxon>Eukaryota</taxon>
        <taxon>Viridiplantae</taxon>
        <taxon>Streptophyta</taxon>
        <taxon>Embryophyta</taxon>
        <taxon>Tracheophyta</taxon>
        <taxon>Polypodiopsida</taxon>
        <taxon>Polypodiidae</taxon>
        <taxon>Polypodiales</taxon>
        <taxon>Pteridineae</taxon>
        <taxon>Pteridaceae</taxon>
        <taxon>Parkerioideae</taxon>
        <taxon>Ceratopteris</taxon>
    </lineage>
</organism>